<accession>A0AAF3FIV9</accession>
<keyword evidence="2" id="KW-1185">Reference proteome</keyword>
<evidence type="ECO:0000313" key="2">
    <source>
        <dbReference type="Proteomes" id="UP000887575"/>
    </source>
</evidence>
<evidence type="ECO:0000313" key="3">
    <source>
        <dbReference type="WBParaSite" id="MBELARI_LOCUS6002"/>
    </source>
</evidence>
<dbReference type="Proteomes" id="UP000887575">
    <property type="component" value="Unassembled WGS sequence"/>
</dbReference>
<evidence type="ECO:0000256" key="1">
    <source>
        <dbReference type="SAM" id="SignalP"/>
    </source>
</evidence>
<protein>
    <submittedName>
        <fullName evidence="3">Uncharacterized protein</fullName>
    </submittedName>
</protein>
<feature type="signal peptide" evidence="1">
    <location>
        <begin position="1"/>
        <end position="20"/>
    </location>
</feature>
<reference evidence="3" key="1">
    <citation type="submission" date="2024-02" db="UniProtKB">
        <authorList>
            <consortium name="WormBaseParasite"/>
        </authorList>
    </citation>
    <scope>IDENTIFICATION</scope>
</reference>
<dbReference type="WBParaSite" id="MBELARI_LOCUS6002">
    <property type="protein sequence ID" value="MBELARI_LOCUS6002"/>
    <property type="gene ID" value="MBELARI_LOCUS6002"/>
</dbReference>
<feature type="chain" id="PRO_5042025252" evidence="1">
    <location>
        <begin position="21"/>
        <end position="122"/>
    </location>
</feature>
<sequence>MRHLLFLSFLLLTIVPSTNADWWDSFTDKVANAFTAAGEWWKNDASPKVRETFDSTKEKLKDPEFHKGYMEWIKEKAIAAKEFADAEIMPHVKEIYQAAEDAVKQVKDEDMPVQKNQNDSKK</sequence>
<organism evidence="2 3">
    <name type="scientific">Mesorhabditis belari</name>
    <dbReference type="NCBI Taxonomy" id="2138241"/>
    <lineage>
        <taxon>Eukaryota</taxon>
        <taxon>Metazoa</taxon>
        <taxon>Ecdysozoa</taxon>
        <taxon>Nematoda</taxon>
        <taxon>Chromadorea</taxon>
        <taxon>Rhabditida</taxon>
        <taxon>Rhabditina</taxon>
        <taxon>Rhabditomorpha</taxon>
        <taxon>Rhabditoidea</taxon>
        <taxon>Rhabditidae</taxon>
        <taxon>Mesorhabditinae</taxon>
        <taxon>Mesorhabditis</taxon>
    </lineage>
</organism>
<proteinExistence type="predicted"/>
<keyword evidence="1" id="KW-0732">Signal</keyword>
<dbReference type="AlphaFoldDB" id="A0AAF3FIV9"/>
<name>A0AAF3FIV9_9BILA</name>